<organism evidence="2 3">
    <name type="scientific">Oryzihumus leptocrescens</name>
    <dbReference type="NCBI Taxonomy" id="297536"/>
    <lineage>
        <taxon>Bacteria</taxon>
        <taxon>Bacillati</taxon>
        <taxon>Actinomycetota</taxon>
        <taxon>Actinomycetes</taxon>
        <taxon>Micrococcales</taxon>
        <taxon>Intrasporangiaceae</taxon>
        <taxon>Oryzihumus</taxon>
    </lineage>
</organism>
<name>A0A542ZNF7_9MICO</name>
<comment type="caution">
    <text evidence="2">The sequence shown here is derived from an EMBL/GenBank/DDBJ whole genome shotgun (WGS) entry which is preliminary data.</text>
</comment>
<reference evidence="2 3" key="1">
    <citation type="submission" date="2019-06" db="EMBL/GenBank/DDBJ databases">
        <title>Sequencing the genomes of 1000 actinobacteria strains.</title>
        <authorList>
            <person name="Klenk H.-P."/>
        </authorList>
    </citation>
    <scope>NUCLEOTIDE SEQUENCE [LARGE SCALE GENOMIC DNA]</scope>
    <source>
        <strain evidence="2 3">DSM 18082</strain>
    </source>
</reference>
<protein>
    <submittedName>
        <fullName evidence="2">Uncharacterized protein</fullName>
    </submittedName>
</protein>
<proteinExistence type="predicted"/>
<dbReference type="AlphaFoldDB" id="A0A542ZNF7"/>
<dbReference type="OrthoDB" id="9151379at2"/>
<dbReference type="RefSeq" id="WP_141789570.1">
    <property type="nucleotide sequence ID" value="NZ_BAAAKX010000012.1"/>
</dbReference>
<evidence type="ECO:0000256" key="1">
    <source>
        <dbReference type="SAM" id="SignalP"/>
    </source>
</evidence>
<feature type="chain" id="PRO_5022091361" evidence="1">
    <location>
        <begin position="23"/>
        <end position="255"/>
    </location>
</feature>
<sequence length="255" mass="27667">MRTLRALFLLAGLCLTAAPAVAAPPTTDHPEPHHDCALPTFQPTGTYAPTLDADDFTADVDNPWFPLHPGETQVSVGVKDGKHAVDAFHVSPRVVTVDGVPTRVVEDRLYLNGVLAERTSDYYSQDECGNVWYFGETTAELDPHGRVLNTDGSWRSAVHGAQPGVYMQAEPQVGRHFRQEWAPGAAEDVYRALSLRAHVTAPVGSFSAALRTEETTALEPGVVDDKYYVHGLGQVEEAAVRGGGDELLRLVDVLR</sequence>
<evidence type="ECO:0000313" key="2">
    <source>
        <dbReference type="EMBL" id="TQL61837.1"/>
    </source>
</evidence>
<accession>A0A542ZNF7</accession>
<gene>
    <name evidence="2" type="ORF">FB474_3257</name>
</gene>
<dbReference type="Proteomes" id="UP000319514">
    <property type="component" value="Unassembled WGS sequence"/>
</dbReference>
<evidence type="ECO:0000313" key="3">
    <source>
        <dbReference type="Proteomes" id="UP000319514"/>
    </source>
</evidence>
<dbReference type="EMBL" id="VFOQ01000001">
    <property type="protein sequence ID" value="TQL61837.1"/>
    <property type="molecule type" value="Genomic_DNA"/>
</dbReference>
<keyword evidence="1" id="KW-0732">Signal</keyword>
<keyword evidence="3" id="KW-1185">Reference proteome</keyword>
<feature type="signal peptide" evidence="1">
    <location>
        <begin position="1"/>
        <end position="22"/>
    </location>
</feature>